<gene>
    <name evidence="7" type="ORF">FPHYL_12007</name>
</gene>
<evidence type="ECO:0000256" key="3">
    <source>
        <dbReference type="ARBA" id="ARBA00023004"/>
    </source>
</evidence>
<evidence type="ECO:0000256" key="2">
    <source>
        <dbReference type="ARBA" id="ARBA00022723"/>
    </source>
</evidence>
<dbReference type="OrthoDB" id="5061330at2759"/>
<dbReference type="GO" id="GO:0018576">
    <property type="term" value="F:catechol 1,2-dioxygenase activity"/>
    <property type="evidence" value="ECO:0007669"/>
    <property type="project" value="InterPro"/>
</dbReference>
<evidence type="ECO:0008006" key="9">
    <source>
        <dbReference type="Google" id="ProtNLM"/>
    </source>
</evidence>
<sequence length="942" mass="103929">MLSAEDAPLTTSVISSFGPNSSPRAREILTGLIRYLHAFCQEVNLTTEELYIAIEALNRSGQMSNAERNETLLISDCLGVEALVDAQTQKMLEQDNGTNSCILGPFYVADPPRYENGDSIIQKYLGGEDPNQPPGNMRGMFSSDTEGKYAFYYIKPVPYPVPYDGPAGDVLKLMDRHPYRAGHIHFMVTKGSYNRLITQVFPEDDTYLDSDSVYAVKSDLLLNFKSFNSGSMKSIGGRDVDVNGNHGNNEAAGGWDHEHSTGACSEITGLLIRETGRDGNANSAENHQRNIFMIWSLELGLLLLAAGLLGSIFAILGAYDTDELPDWSGITGAGITLNALVAVIATIFRATIAFVALEVLAQLKWDWITKKFRPVGDMQRYDDASRGAWGSLMLLPVVFRRQPQAIIAVIVVVASLAIGPVTQQAIQPYYCAQVAPERLATITVATELDDNRLYYQERPSMWKLHVGLEAAIQDAVVNPSQSANIDDPFNCPSGNCTFHPYPDHPEQPDEDRTSHASLGMCSRCEDISKLVKARVDRYAQTDLHQAILSMDVPSQGNESDRIEISSGTSSQSARYVESKITEDFWWADKALPRDFLNTARWSAANLTMLAFSQQNCQNKTDGSMACPLVGGKDKTKSPVAWGQPTGYIAAACILYPCVKYYAGAVSLGSLTEQVVRSTPLRVQIPKSLEHSSGGHAANQVPQGLSGVQYPCFINGTLYTSTNMTSESEKLPEDARQDVFIHPEGWENHSLHEAIGYRSVTAPRECVVSLRHLFIYSFRRSLSEAFNAHCRPEGYQTKFVSCYTATEGSSLPMISILLPRSTSIETISESMNAMAVRLTTEFRRAGLDAYGNSRPVVEGQGWKNRSCLRVAWEWLVLPAVLLSMCILSMGWLITSDLLSRGNVVIWKGSILPFLLNYKVPTLEKMGLEELDLAGKKFEIKLER</sequence>
<dbReference type="Pfam" id="PF11374">
    <property type="entry name" value="DUF3176"/>
    <property type="match status" value="1"/>
</dbReference>
<dbReference type="InterPro" id="IPR000627">
    <property type="entry name" value="Intradiol_dOase_C"/>
</dbReference>
<dbReference type="EMBL" id="JAAOAQ010000584">
    <property type="protein sequence ID" value="KAF5540643.1"/>
    <property type="molecule type" value="Genomic_DNA"/>
</dbReference>
<name>A0A8H5INY9_9HYPO</name>
<feature type="domain" description="Intradiol ring-cleavage dioxygenases" evidence="5">
    <location>
        <begin position="129"/>
        <end position="235"/>
    </location>
</feature>
<dbReference type="Gene3D" id="2.60.130.10">
    <property type="entry name" value="Aromatic compound dioxygenase"/>
    <property type="match status" value="2"/>
</dbReference>
<dbReference type="Proteomes" id="UP000582016">
    <property type="component" value="Unassembled WGS sequence"/>
</dbReference>
<dbReference type="InterPro" id="IPR007535">
    <property type="entry name" value="Catechol_dOase_N"/>
</dbReference>
<dbReference type="Pfam" id="PF04444">
    <property type="entry name" value="Dioxygenase_N"/>
    <property type="match status" value="1"/>
</dbReference>
<proteinExistence type="predicted"/>
<evidence type="ECO:0000256" key="4">
    <source>
        <dbReference type="SAM" id="Phobius"/>
    </source>
</evidence>
<keyword evidence="8" id="KW-1185">Reference proteome</keyword>
<evidence type="ECO:0000313" key="7">
    <source>
        <dbReference type="EMBL" id="KAF5540643.1"/>
    </source>
</evidence>
<dbReference type="AlphaFoldDB" id="A0A8H5INY9"/>
<comment type="cofactor">
    <cofactor evidence="1">
        <name>Fe(3+)</name>
        <dbReference type="ChEBI" id="CHEBI:29034"/>
    </cofactor>
</comment>
<accession>A0A8H5INY9</accession>
<keyword evidence="4" id="KW-1133">Transmembrane helix</keyword>
<protein>
    <recommendedName>
        <fullName evidence="9">Intradiol ring-cleavage dioxygenases domain-containing protein</fullName>
    </recommendedName>
</protein>
<keyword evidence="2" id="KW-0479">Metal-binding</keyword>
<keyword evidence="3" id="KW-0408">Iron</keyword>
<reference evidence="7 8" key="1">
    <citation type="submission" date="2020-05" db="EMBL/GenBank/DDBJ databases">
        <title>Identification and distribution of gene clusters putatively required for synthesis of sphingolipid metabolism inhibitors in phylogenetically diverse species of the filamentous fungus Fusarium.</title>
        <authorList>
            <person name="Kim H.-S."/>
            <person name="Busman M."/>
            <person name="Brown D.W."/>
            <person name="Divon H."/>
            <person name="Uhlig S."/>
            <person name="Proctor R.H."/>
        </authorList>
    </citation>
    <scope>NUCLEOTIDE SEQUENCE [LARGE SCALE GENOMIC DNA]</scope>
    <source>
        <strain evidence="7 8">NRRL 13617</strain>
    </source>
</reference>
<dbReference type="InterPro" id="IPR015889">
    <property type="entry name" value="Intradiol_dOase_core"/>
</dbReference>
<feature type="transmembrane region" description="Helical" evidence="4">
    <location>
        <begin position="299"/>
        <end position="319"/>
    </location>
</feature>
<evidence type="ECO:0000256" key="1">
    <source>
        <dbReference type="ARBA" id="ARBA00001965"/>
    </source>
</evidence>
<evidence type="ECO:0000259" key="5">
    <source>
        <dbReference type="Pfam" id="PF00775"/>
    </source>
</evidence>
<dbReference type="GO" id="GO:0009712">
    <property type="term" value="P:catechol-containing compound metabolic process"/>
    <property type="evidence" value="ECO:0007669"/>
    <property type="project" value="InterPro"/>
</dbReference>
<feature type="transmembrane region" description="Helical" evidence="4">
    <location>
        <begin position="873"/>
        <end position="892"/>
    </location>
</feature>
<organism evidence="7 8">
    <name type="scientific">Fusarium phyllophilum</name>
    <dbReference type="NCBI Taxonomy" id="47803"/>
    <lineage>
        <taxon>Eukaryota</taxon>
        <taxon>Fungi</taxon>
        <taxon>Dikarya</taxon>
        <taxon>Ascomycota</taxon>
        <taxon>Pezizomycotina</taxon>
        <taxon>Sordariomycetes</taxon>
        <taxon>Hypocreomycetidae</taxon>
        <taxon>Hypocreales</taxon>
        <taxon>Nectriaceae</taxon>
        <taxon>Fusarium</taxon>
        <taxon>Fusarium fujikuroi species complex</taxon>
    </lineage>
</organism>
<feature type="transmembrane region" description="Helical" evidence="4">
    <location>
        <begin position="339"/>
        <end position="361"/>
    </location>
</feature>
<dbReference type="PANTHER" id="PTHR35394">
    <property type="entry name" value="DUF3176 DOMAIN-CONTAINING PROTEIN"/>
    <property type="match status" value="1"/>
</dbReference>
<evidence type="ECO:0000313" key="8">
    <source>
        <dbReference type="Proteomes" id="UP000582016"/>
    </source>
</evidence>
<dbReference type="Pfam" id="PF00775">
    <property type="entry name" value="Dioxygenase_C"/>
    <property type="match status" value="1"/>
</dbReference>
<comment type="caution">
    <text evidence="7">The sequence shown here is derived from an EMBL/GenBank/DDBJ whole genome shotgun (WGS) entry which is preliminary data.</text>
</comment>
<dbReference type="PANTHER" id="PTHR35394:SF5">
    <property type="entry name" value="DUF3176 DOMAIN-CONTAINING PROTEIN"/>
    <property type="match status" value="1"/>
</dbReference>
<feature type="transmembrane region" description="Helical" evidence="4">
    <location>
        <begin position="405"/>
        <end position="422"/>
    </location>
</feature>
<dbReference type="InterPro" id="IPR021514">
    <property type="entry name" value="DUF3176"/>
</dbReference>
<keyword evidence="4" id="KW-0472">Membrane</keyword>
<dbReference type="GO" id="GO:0008199">
    <property type="term" value="F:ferric iron binding"/>
    <property type="evidence" value="ECO:0007669"/>
    <property type="project" value="InterPro"/>
</dbReference>
<keyword evidence="4" id="KW-0812">Transmembrane</keyword>
<dbReference type="SUPFAM" id="SSF49482">
    <property type="entry name" value="Aromatic compound dioxygenase"/>
    <property type="match status" value="1"/>
</dbReference>
<evidence type="ECO:0000259" key="6">
    <source>
        <dbReference type="Pfam" id="PF04444"/>
    </source>
</evidence>
<feature type="domain" description="Catechol dioxygenase N-terminal" evidence="6">
    <location>
        <begin position="23"/>
        <end position="91"/>
    </location>
</feature>